<name>A0AAV7MP39_PLEWA</name>
<dbReference type="EMBL" id="JANPWB010000013">
    <property type="protein sequence ID" value="KAJ1105531.1"/>
    <property type="molecule type" value="Genomic_DNA"/>
</dbReference>
<keyword evidence="1" id="KW-0812">Transmembrane</keyword>
<organism evidence="2 3">
    <name type="scientific">Pleurodeles waltl</name>
    <name type="common">Iberian ribbed newt</name>
    <dbReference type="NCBI Taxonomy" id="8319"/>
    <lineage>
        <taxon>Eukaryota</taxon>
        <taxon>Metazoa</taxon>
        <taxon>Chordata</taxon>
        <taxon>Craniata</taxon>
        <taxon>Vertebrata</taxon>
        <taxon>Euteleostomi</taxon>
        <taxon>Amphibia</taxon>
        <taxon>Batrachia</taxon>
        <taxon>Caudata</taxon>
        <taxon>Salamandroidea</taxon>
        <taxon>Salamandridae</taxon>
        <taxon>Pleurodelinae</taxon>
        <taxon>Pleurodeles</taxon>
    </lineage>
</organism>
<keyword evidence="1" id="KW-1133">Transmembrane helix</keyword>
<evidence type="ECO:0000313" key="2">
    <source>
        <dbReference type="EMBL" id="KAJ1105531.1"/>
    </source>
</evidence>
<reference evidence="2" key="1">
    <citation type="journal article" date="2022" name="bioRxiv">
        <title>Sequencing and chromosome-scale assembly of the giantPleurodeles waltlgenome.</title>
        <authorList>
            <person name="Brown T."/>
            <person name="Elewa A."/>
            <person name="Iarovenko S."/>
            <person name="Subramanian E."/>
            <person name="Araus A.J."/>
            <person name="Petzold A."/>
            <person name="Susuki M."/>
            <person name="Suzuki K.-i.T."/>
            <person name="Hayashi T."/>
            <person name="Toyoda A."/>
            <person name="Oliveira C."/>
            <person name="Osipova E."/>
            <person name="Leigh N.D."/>
            <person name="Simon A."/>
            <person name="Yun M.H."/>
        </authorList>
    </citation>
    <scope>NUCLEOTIDE SEQUENCE</scope>
    <source>
        <strain evidence="2">20211129_DDA</strain>
        <tissue evidence="2">Liver</tissue>
    </source>
</reference>
<evidence type="ECO:0000313" key="3">
    <source>
        <dbReference type="Proteomes" id="UP001066276"/>
    </source>
</evidence>
<comment type="caution">
    <text evidence="2">The sequence shown here is derived from an EMBL/GenBank/DDBJ whole genome shotgun (WGS) entry which is preliminary data.</text>
</comment>
<dbReference type="Proteomes" id="UP001066276">
    <property type="component" value="Chromosome 9"/>
</dbReference>
<feature type="transmembrane region" description="Helical" evidence="1">
    <location>
        <begin position="12"/>
        <end position="33"/>
    </location>
</feature>
<proteinExistence type="predicted"/>
<gene>
    <name evidence="2" type="ORF">NDU88_002936</name>
</gene>
<sequence>MDRAALNARWQLGTVAELVLGVYLSYGSILIGWPCVARPLECGTGWLSDGHIEQRKTPALLLPVPVFALKGTGEGEAVVDQAVMRGEGKEFDQLHCAW</sequence>
<keyword evidence="3" id="KW-1185">Reference proteome</keyword>
<dbReference type="AlphaFoldDB" id="A0AAV7MP39"/>
<accession>A0AAV7MP39</accession>
<protein>
    <submittedName>
        <fullName evidence="2">Uncharacterized protein</fullName>
    </submittedName>
</protein>
<keyword evidence="1" id="KW-0472">Membrane</keyword>
<evidence type="ECO:0000256" key="1">
    <source>
        <dbReference type="SAM" id="Phobius"/>
    </source>
</evidence>